<reference evidence="2" key="2">
    <citation type="submission" date="2019-08" db="EMBL/GenBank/DDBJ databases">
        <title>Investigation of anaerobic lignin degradation for improved lignocellulosic biofuels.</title>
        <authorList>
            <person name="Deangelis K.PhD."/>
        </authorList>
    </citation>
    <scope>NUCLEOTIDE SEQUENCE [LARGE SCALE GENOMIC DNA]</scope>
    <source>
        <strain evidence="2">128R</strain>
    </source>
</reference>
<organism evidence="2">
    <name type="scientific">Serratia fonticola</name>
    <dbReference type="NCBI Taxonomy" id="47917"/>
    <lineage>
        <taxon>Bacteria</taxon>
        <taxon>Pseudomonadati</taxon>
        <taxon>Pseudomonadota</taxon>
        <taxon>Gammaproteobacteria</taxon>
        <taxon>Enterobacterales</taxon>
        <taxon>Yersiniaceae</taxon>
        <taxon>Serratia</taxon>
    </lineage>
</organism>
<protein>
    <submittedName>
        <fullName evidence="2">Phosphopantetheine binding protein</fullName>
    </submittedName>
</protein>
<dbReference type="OrthoDB" id="3537906at2"/>
<dbReference type="AlphaFoldDB" id="A0A542BQN5"/>
<dbReference type="Pfam" id="PF00550">
    <property type="entry name" value="PP-binding"/>
    <property type="match status" value="1"/>
</dbReference>
<dbReference type="EMBL" id="VISQ01000001">
    <property type="protein sequence ID" value="TVZ71580.1"/>
    <property type="molecule type" value="Genomic_DNA"/>
</dbReference>
<reference evidence="2" key="1">
    <citation type="submission" date="2019-06" db="EMBL/GenBank/DDBJ databases">
        <authorList>
            <person name="Deangelis K."/>
            <person name="Huntemann M."/>
            <person name="Clum A."/>
            <person name="Pillay M."/>
            <person name="Palaniappan K."/>
            <person name="Varghese N."/>
            <person name="Mikhailova N."/>
            <person name="Stamatis D."/>
            <person name="Reddy T."/>
            <person name="Daum C."/>
            <person name="Shapiro N."/>
            <person name="Ivanova N."/>
            <person name="Kyrpides N."/>
            <person name="Woyke T."/>
        </authorList>
    </citation>
    <scope>NUCLEOTIDE SEQUENCE [LARGE SCALE GENOMIC DNA]</scope>
    <source>
        <strain evidence="2">128R</strain>
    </source>
</reference>
<dbReference type="Gene3D" id="1.10.1200.10">
    <property type="entry name" value="ACP-like"/>
    <property type="match status" value="1"/>
</dbReference>
<evidence type="ECO:0000259" key="1">
    <source>
        <dbReference type="Pfam" id="PF00550"/>
    </source>
</evidence>
<feature type="domain" description="Carrier" evidence="1">
    <location>
        <begin position="7"/>
        <end position="53"/>
    </location>
</feature>
<comment type="caution">
    <text evidence="2">The sequence shown here is derived from an EMBL/GenBank/DDBJ whole genome shotgun (WGS) entry which is preliminary data.</text>
</comment>
<sequence>MSDISTTLTTILHNELGITVENNAIERSFLDLGLDSIALMEFQFVVAKHYDIDENELNLIGEESLAILESRLITIRKGIVQCAIPLS</sequence>
<gene>
    <name evidence="2" type="ORF">FHU10_4212</name>
</gene>
<dbReference type="InterPro" id="IPR009081">
    <property type="entry name" value="PP-bd_ACP"/>
</dbReference>
<name>A0A542BQN5_SERFO</name>
<proteinExistence type="predicted"/>
<dbReference type="InterPro" id="IPR036736">
    <property type="entry name" value="ACP-like_sf"/>
</dbReference>
<evidence type="ECO:0000313" key="2">
    <source>
        <dbReference type="EMBL" id="TVZ71580.1"/>
    </source>
</evidence>
<dbReference type="SUPFAM" id="SSF47336">
    <property type="entry name" value="ACP-like"/>
    <property type="match status" value="1"/>
</dbReference>
<accession>A0A542BQN5</accession>